<keyword evidence="2" id="KW-1185">Reference proteome</keyword>
<sequence length="96" mass="10792">MDPKRNPQAGPKMSMDHNTRRWKNNWGKGYFYTLIFTCDTSRGLFLLGSLWSGGALPIASSCKILSDEFICQVRIFSPDEVLQTFAVGKILFAVIS</sequence>
<dbReference type="AlphaFoldDB" id="A0A2K2BRG5"/>
<organism evidence="1 2">
    <name type="scientific">Populus trichocarpa</name>
    <name type="common">Western balsam poplar</name>
    <name type="synonym">Populus balsamifera subsp. trichocarpa</name>
    <dbReference type="NCBI Taxonomy" id="3694"/>
    <lineage>
        <taxon>Eukaryota</taxon>
        <taxon>Viridiplantae</taxon>
        <taxon>Streptophyta</taxon>
        <taxon>Embryophyta</taxon>
        <taxon>Tracheophyta</taxon>
        <taxon>Spermatophyta</taxon>
        <taxon>Magnoliopsida</taxon>
        <taxon>eudicotyledons</taxon>
        <taxon>Gunneridae</taxon>
        <taxon>Pentapetalae</taxon>
        <taxon>rosids</taxon>
        <taxon>fabids</taxon>
        <taxon>Malpighiales</taxon>
        <taxon>Salicaceae</taxon>
        <taxon>Saliceae</taxon>
        <taxon>Populus</taxon>
    </lineage>
</organism>
<dbReference type="Proteomes" id="UP000006729">
    <property type="component" value="Chromosome 1"/>
</dbReference>
<accession>A0A2K2BRG5</accession>
<reference evidence="1 2" key="1">
    <citation type="journal article" date="2006" name="Science">
        <title>The genome of black cottonwood, Populus trichocarpa (Torr. &amp; Gray).</title>
        <authorList>
            <person name="Tuskan G.A."/>
            <person name="Difazio S."/>
            <person name="Jansson S."/>
            <person name="Bohlmann J."/>
            <person name="Grigoriev I."/>
            <person name="Hellsten U."/>
            <person name="Putnam N."/>
            <person name="Ralph S."/>
            <person name="Rombauts S."/>
            <person name="Salamov A."/>
            <person name="Schein J."/>
            <person name="Sterck L."/>
            <person name="Aerts A."/>
            <person name="Bhalerao R.R."/>
            <person name="Bhalerao R.P."/>
            <person name="Blaudez D."/>
            <person name="Boerjan W."/>
            <person name="Brun A."/>
            <person name="Brunner A."/>
            <person name="Busov V."/>
            <person name="Campbell M."/>
            <person name="Carlson J."/>
            <person name="Chalot M."/>
            <person name="Chapman J."/>
            <person name="Chen G.L."/>
            <person name="Cooper D."/>
            <person name="Coutinho P.M."/>
            <person name="Couturier J."/>
            <person name="Covert S."/>
            <person name="Cronk Q."/>
            <person name="Cunningham R."/>
            <person name="Davis J."/>
            <person name="Degroeve S."/>
            <person name="Dejardin A."/>
            <person name="Depamphilis C."/>
            <person name="Detter J."/>
            <person name="Dirks B."/>
            <person name="Dubchak I."/>
            <person name="Duplessis S."/>
            <person name="Ehlting J."/>
            <person name="Ellis B."/>
            <person name="Gendler K."/>
            <person name="Goodstein D."/>
            <person name="Gribskov M."/>
            <person name="Grimwood J."/>
            <person name="Groover A."/>
            <person name="Gunter L."/>
            <person name="Hamberger B."/>
            <person name="Heinze B."/>
            <person name="Helariutta Y."/>
            <person name="Henrissat B."/>
            <person name="Holligan D."/>
            <person name="Holt R."/>
            <person name="Huang W."/>
            <person name="Islam-Faridi N."/>
            <person name="Jones S."/>
            <person name="Jones-Rhoades M."/>
            <person name="Jorgensen R."/>
            <person name="Joshi C."/>
            <person name="Kangasjarvi J."/>
            <person name="Karlsson J."/>
            <person name="Kelleher C."/>
            <person name="Kirkpatrick R."/>
            <person name="Kirst M."/>
            <person name="Kohler A."/>
            <person name="Kalluri U."/>
            <person name="Larimer F."/>
            <person name="Leebens-Mack J."/>
            <person name="Leple J.C."/>
            <person name="Locascio P."/>
            <person name="Lou Y."/>
            <person name="Lucas S."/>
            <person name="Martin F."/>
            <person name="Montanini B."/>
            <person name="Napoli C."/>
            <person name="Nelson D.R."/>
            <person name="Nelson C."/>
            <person name="Nieminen K."/>
            <person name="Nilsson O."/>
            <person name="Pereda V."/>
            <person name="Peter G."/>
            <person name="Philippe R."/>
            <person name="Pilate G."/>
            <person name="Poliakov A."/>
            <person name="Razumovskaya J."/>
            <person name="Richardson P."/>
            <person name="Rinaldi C."/>
            <person name="Ritland K."/>
            <person name="Rouze P."/>
            <person name="Ryaboy D."/>
            <person name="Schmutz J."/>
            <person name="Schrader J."/>
            <person name="Segerman B."/>
            <person name="Shin H."/>
            <person name="Siddiqui A."/>
            <person name="Sterky F."/>
            <person name="Terry A."/>
            <person name="Tsai C.J."/>
            <person name="Uberbacher E."/>
            <person name="Unneberg P."/>
            <person name="Vahala J."/>
            <person name="Wall K."/>
            <person name="Wessler S."/>
            <person name="Yang G."/>
            <person name="Yin T."/>
            <person name="Douglas C."/>
            <person name="Marra M."/>
            <person name="Sandberg G."/>
            <person name="Van de Peer Y."/>
            <person name="Rokhsar D."/>
        </authorList>
    </citation>
    <scope>NUCLEOTIDE SEQUENCE [LARGE SCALE GENOMIC DNA]</scope>
    <source>
        <strain evidence="2">cv. Nisqually</strain>
    </source>
</reference>
<evidence type="ECO:0000313" key="2">
    <source>
        <dbReference type="Proteomes" id="UP000006729"/>
    </source>
</evidence>
<dbReference type="EMBL" id="CM009290">
    <property type="protein sequence ID" value="PNT52358.1"/>
    <property type="molecule type" value="Genomic_DNA"/>
</dbReference>
<name>A0A2K2BRG5_POPTR</name>
<protein>
    <submittedName>
        <fullName evidence="1">Uncharacterized protein</fullName>
    </submittedName>
</protein>
<gene>
    <name evidence="1" type="ORF">POPTR_001G027300</name>
</gene>
<evidence type="ECO:0000313" key="1">
    <source>
        <dbReference type="EMBL" id="PNT52358.1"/>
    </source>
</evidence>
<dbReference type="InParanoid" id="A0A2K2BRG5"/>
<proteinExistence type="predicted"/>